<accession>A0A2K9LV82</accession>
<dbReference type="SUPFAM" id="SSF51735">
    <property type="entry name" value="NAD(P)-binding Rossmann-fold domains"/>
    <property type="match status" value="1"/>
</dbReference>
<dbReference type="KEGG" id="kak:Kalk_21110"/>
<evidence type="ECO:0000313" key="7">
    <source>
        <dbReference type="Proteomes" id="UP000235116"/>
    </source>
</evidence>
<keyword evidence="3" id="KW-0560">Oxidoreductase</keyword>
<dbReference type="EMBL" id="CP022684">
    <property type="protein sequence ID" value="AUM14774.1"/>
    <property type="molecule type" value="Genomic_DNA"/>
</dbReference>
<dbReference type="GO" id="GO:0005886">
    <property type="term" value="C:plasma membrane"/>
    <property type="evidence" value="ECO:0007669"/>
    <property type="project" value="TreeGrafter"/>
</dbReference>
<protein>
    <recommendedName>
        <fullName evidence="2">alanine dehydrogenase</fullName>
        <ecNumber evidence="2">1.4.1.1</ecNumber>
    </recommendedName>
</protein>
<evidence type="ECO:0000259" key="4">
    <source>
        <dbReference type="SMART" id="SM01002"/>
    </source>
</evidence>
<evidence type="ECO:0000313" key="6">
    <source>
        <dbReference type="EMBL" id="AUM14774.1"/>
    </source>
</evidence>
<name>A0A2K9LV82_9GAMM</name>
<dbReference type="PANTHER" id="PTHR42795:SF1">
    <property type="entry name" value="ALANINE DEHYDROGENASE"/>
    <property type="match status" value="1"/>
</dbReference>
<dbReference type="Proteomes" id="UP000235116">
    <property type="component" value="Chromosome"/>
</dbReference>
<evidence type="ECO:0000259" key="5">
    <source>
        <dbReference type="SMART" id="SM01003"/>
    </source>
</evidence>
<dbReference type="GO" id="GO:0000286">
    <property type="term" value="F:alanine dehydrogenase activity"/>
    <property type="evidence" value="ECO:0007669"/>
    <property type="project" value="UniProtKB-EC"/>
</dbReference>
<dbReference type="RefSeq" id="WP_101896143.1">
    <property type="nucleotide sequence ID" value="NZ_CP022684.1"/>
</dbReference>
<keyword evidence="7" id="KW-1185">Reference proteome</keyword>
<dbReference type="InterPro" id="IPR036291">
    <property type="entry name" value="NAD(P)-bd_dom_sf"/>
</dbReference>
<dbReference type="AlphaFoldDB" id="A0A2K9LV82"/>
<organism evidence="6 7">
    <name type="scientific">Ketobacter alkanivorans</name>
    <dbReference type="NCBI Taxonomy" id="1917421"/>
    <lineage>
        <taxon>Bacteria</taxon>
        <taxon>Pseudomonadati</taxon>
        <taxon>Pseudomonadota</taxon>
        <taxon>Gammaproteobacteria</taxon>
        <taxon>Pseudomonadales</taxon>
        <taxon>Ketobacteraceae</taxon>
        <taxon>Ketobacter</taxon>
    </lineage>
</organism>
<dbReference type="SUPFAM" id="SSF52283">
    <property type="entry name" value="Formate/glycerate dehydrogenase catalytic domain-like"/>
    <property type="match status" value="1"/>
</dbReference>
<dbReference type="EC" id="1.4.1.1" evidence="2"/>
<gene>
    <name evidence="6" type="ORF">Kalk_21110</name>
</gene>
<dbReference type="InterPro" id="IPR007886">
    <property type="entry name" value="AlaDH/PNT_N"/>
</dbReference>
<dbReference type="InterPro" id="IPR008141">
    <property type="entry name" value="Ala_DH"/>
</dbReference>
<feature type="domain" description="Alanine dehydrogenase/pyridine nucleotide transhydrogenase N-terminal" evidence="5">
    <location>
        <begin position="8"/>
        <end position="140"/>
    </location>
</feature>
<dbReference type="SMART" id="SM01002">
    <property type="entry name" value="AlaDh_PNT_C"/>
    <property type="match status" value="1"/>
</dbReference>
<dbReference type="GO" id="GO:0042853">
    <property type="term" value="P:L-alanine catabolic process"/>
    <property type="evidence" value="ECO:0007669"/>
    <property type="project" value="InterPro"/>
</dbReference>
<dbReference type="InterPro" id="IPR007698">
    <property type="entry name" value="AlaDH/PNT_NAD(H)-bd"/>
</dbReference>
<dbReference type="Gene3D" id="3.40.50.720">
    <property type="entry name" value="NAD(P)-binding Rossmann-like Domain"/>
    <property type="match status" value="2"/>
</dbReference>
<proteinExistence type="inferred from homology"/>
<dbReference type="Pfam" id="PF05222">
    <property type="entry name" value="AlaDh_PNT_N"/>
    <property type="match status" value="1"/>
</dbReference>
<comment type="similarity">
    <text evidence="1">Belongs to the AlaDH/PNT family.</text>
</comment>
<dbReference type="SMART" id="SM01003">
    <property type="entry name" value="AlaDh_PNT_N"/>
    <property type="match status" value="1"/>
</dbReference>
<evidence type="ECO:0000256" key="2">
    <source>
        <dbReference type="ARBA" id="ARBA00012897"/>
    </source>
</evidence>
<dbReference type="PANTHER" id="PTHR42795">
    <property type="entry name" value="ALANINE DEHYDROGENASE"/>
    <property type="match status" value="1"/>
</dbReference>
<sequence>MARLLTIGVPKETKPMEARVALVPHAVAELVSQGFTVWVEHSAGELSGYPDAQYLAAGARIASSANELFAQGQLIVKVKEPVAGDLALLQAHHLLFCFLHLAPNPALSQRLCDIGLTAVAFESVQLGQRLPLLAPMSEIAGRVAVQAGVHYLHRSMGGKGVLLGGVAGAAPGKVVVVGAGVAGQNAARAAAATGAQVVAFDRNGDALRAIEAIAPNITGMYSYQEAIAQAMVDADLVVGAVLVPGARAPHVVSREMVRAMPDGGLIVDISIDQGGCVETIRATDYRDPVYTEEGVLHMGVTNMPGAVPRTASEALSGAILSYVQRLGIGQLREYPPLSDGINVSVGKIVLPALLE</sequence>
<dbReference type="CDD" id="cd05305">
    <property type="entry name" value="L-AlaDH"/>
    <property type="match status" value="1"/>
</dbReference>
<evidence type="ECO:0000256" key="1">
    <source>
        <dbReference type="ARBA" id="ARBA00005689"/>
    </source>
</evidence>
<feature type="domain" description="Alanine dehydrogenase/pyridine nucleotide transhydrogenase NAD(H)-binding" evidence="4">
    <location>
        <begin position="152"/>
        <end position="299"/>
    </location>
</feature>
<evidence type="ECO:0000256" key="3">
    <source>
        <dbReference type="ARBA" id="ARBA00023002"/>
    </source>
</evidence>
<reference evidence="7" key="1">
    <citation type="submission" date="2017-08" db="EMBL/GenBank/DDBJ databases">
        <title>Direct submision.</title>
        <authorList>
            <person name="Kim S.-J."/>
            <person name="Rhee S.-K."/>
        </authorList>
    </citation>
    <scope>NUCLEOTIDE SEQUENCE [LARGE SCALE GENOMIC DNA]</scope>
    <source>
        <strain evidence="7">GI5</strain>
    </source>
</reference>
<dbReference type="Pfam" id="PF01262">
    <property type="entry name" value="AlaDh_PNT_C"/>
    <property type="match status" value="1"/>
</dbReference>
<dbReference type="OrthoDB" id="9804592at2"/>